<evidence type="ECO:0008006" key="3">
    <source>
        <dbReference type="Google" id="ProtNLM"/>
    </source>
</evidence>
<evidence type="ECO:0000313" key="2">
    <source>
        <dbReference type="Proteomes" id="UP000198888"/>
    </source>
</evidence>
<reference evidence="1 2" key="1">
    <citation type="submission" date="2016-10" db="EMBL/GenBank/DDBJ databases">
        <authorList>
            <person name="de Groot N.N."/>
        </authorList>
    </citation>
    <scope>NUCLEOTIDE SEQUENCE [LARGE SCALE GENOMIC DNA]</scope>
    <source>
        <strain evidence="1 2">DSM 22187</strain>
    </source>
</reference>
<dbReference type="SUPFAM" id="SSF55961">
    <property type="entry name" value="Bet v1-like"/>
    <property type="match status" value="1"/>
</dbReference>
<dbReference type="OrthoDB" id="262877at2157"/>
<dbReference type="GeneID" id="35001621"/>
<name>A0A1H6UZP9_9EURY</name>
<dbReference type="KEGG" id="hae:halTADL_0807"/>
<sequence length="134" mass="14924">MREVARSRFVSATPAELDHLLTPRRLVEYEGSFSVDSVDERNGETVVTASGPGLQFQLRFESRANGYYYEQAGDLGPFEAMETTVTVDRENEGSQVTMESRVALSLSIPFADRIAGWKRRGELDRALDTLAAEC</sequence>
<proteinExistence type="predicted"/>
<accession>A0A2H4PZU8</accession>
<organism evidence="1 2">
    <name type="scientific">Halohasta litchfieldiae</name>
    <dbReference type="NCBI Taxonomy" id="1073996"/>
    <lineage>
        <taxon>Archaea</taxon>
        <taxon>Methanobacteriati</taxon>
        <taxon>Methanobacteriota</taxon>
        <taxon>Stenosarchaea group</taxon>
        <taxon>Halobacteria</taxon>
        <taxon>Halobacteriales</taxon>
        <taxon>Haloferacaceae</taxon>
        <taxon>Halohasta</taxon>
    </lineage>
</organism>
<dbReference type="RefSeq" id="WP_089672807.1">
    <property type="nucleotide sequence ID" value="NZ_CP024845.1"/>
</dbReference>
<evidence type="ECO:0000313" key="1">
    <source>
        <dbReference type="EMBL" id="SEI97731.1"/>
    </source>
</evidence>
<dbReference type="STRING" id="1073996.SAMN05444271_11462"/>
<dbReference type="EMBL" id="FNYR01000014">
    <property type="protein sequence ID" value="SEI97731.1"/>
    <property type="molecule type" value="Genomic_DNA"/>
</dbReference>
<dbReference type="Proteomes" id="UP000198888">
    <property type="component" value="Unassembled WGS sequence"/>
</dbReference>
<protein>
    <recommendedName>
        <fullName evidence="3">Polyketide cyclase / dehydrase and lipid transport</fullName>
    </recommendedName>
</protein>
<dbReference type="AlphaFoldDB" id="A0A1H6UZP9"/>
<accession>A0A1H6UZP9</accession>
<gene>
    <name evidence="1" type="ORF">SAMN05444271_11462</name>
</gene>
<keyword evidence="2" id="KW-1185">Reference proteome</keyword>